<dbReference type="Proteomes" id="UP001236507">
    <property type="component" value="Unassembled WGS sequence"/>
</dbReference>
<proteinExistence type="predicted"/>
<evidence type="ECO:0000256" key="3">
    <source>
        <dbReference type="ARBA" id="ARBA00023098"/>
    </source>
</evidence>
<reference evidence="6 7" key="1">
    <citation type="submission" date="2023-05" db="EMBL/GenBank/DDBJ databases">
        <title>Novel species of genus Flectobacillus isolated from stream in China.</title>
        <authorList>
            <person name="Lu H."/>
        </authorList>
    </citation>
    <scope>NUCLEOTIDE SEQUENCE [LARGE SCALE GENOMIC DNA]</scope>
    <source>
        <strain evidence="6 7">KCTC 42575</strain>
    </source>
</reference>
<accession>A0ABT6Y5U7</accession>
<feature type="short sequence motif" description="GXSXG" evidence="4">
    <location>
        <begin position="64"/>
        <end position="68"/>
    </location>
</feature>
<protein>
    <submittedName>
        <fullName evidence="6">Patatin-like phospholipase family protein</fullName>
    </submittedName>
</protein>
<dbReference type="PANTHER" id="PTHR24185:SF1">
    <property type="entry name" value="CALCIUM-INDEPENDENT PHOSPHOLIPASE A2-GAMMA"/>
    <property type="match status" value="1"/>
</dbReference>
<dbReference type="RefSeq" id="WP_283344016.1">
    <property type="nucleotide sequence ID" value="NZ_JASHIF010000004.1"/>
</dbReference>
<feature type="domain" description="PNPLA" evidence="5">
    <location>
        <begin position="20"/>
        <end position="223"/>
    </location>
</feature>
<name>A0ABT6Y5U7_9BACT</name>
<feature type="short sequence motif" description="GXGXXG" evidence="4">
    <location>
        <begin position="24"/>
        <end position="29"/>
    </location>
</feature>
<evidence type="ECO:0000313" key="7">
    <source>
        <dbReference type="Proteomes" id="UP001236507"/>
    </source>
</evidence>
<keyword evidence="3 4" id="KW-0443">Lipid metabolism</keyword>
<sequence length="387" mass="43219">MTTWGKLEHRFGSEQKRKILALDGGGIRGVLTLEILLELENQLRESLGGNSDFRLCDFFDYIGGTSTGAIIAAGLSRGMSVSELLRFYEEKGEAMFDKSFLLKKVKHFYNDGPLLKELKKTFGEGNIDLATGDFKSLLLVVTMNRTTDSPWPVTNNPFAKYNHPSRPDCNLKIPLYQLVRASTAAPAYFKPETLQWDSNNPEKTFVFVDGGVTPYNNPAFLMYRMATQPAYNLNWKTGEKELLIVSVGTGSCPIPGVYNNVIKVVKKLHNNLMYAMQVEQDTICRTVGRCIFGESIDRELGDMIPRDNNGNELTLDVDLGKSFSYVRYNADISQTGLNTIGLGHIDSDKVSKLDSTKNISDLKQIGRIVGSTQVKVSSQFKHFIPQK</sequence>
<evidence type="ECO:0000256" key="4">
    <source>
        <dbReference type="PROSITE-ProRule" id="PRU01161"/>
    </source>
</evidence>
<evidence type="ECO:0000259" key="5">
    <source>
        <dbReference type="PROSITE" id="PS51635"/>
    </source>
</evidence>
<feature type="active site" description="Nucleophile" evidence="4">
    <location>
        <position position="66"/>
    </location>
</feature>
<dbReference type="EMBL" id="JASHIF010000004">
    <property type="protein sequence ID" value="MDI9858948.1"/>
    <property type="molecule type" value="Genomic_DNA"/>
</dbReference>
<dbReference type="PANTHER" id="PTHR24185">
    <property type="entry name" value="CALCIUM-INDEPENDENT PHOSPHOLIPASE A2-GAMMA"/>
    <property type="match status" value="1"/>
</dbReference>
<feature type="active site" description="Proton acceptor" evidence="4">
    <location>
        <position position="209"/>
    </location>
</feature>
<gene>
    <name evidence="6" type="ORF">QM524_07000</name>
</gene>
<dbReference type="SUPFAM" id="SSF52151">
    <property type="entry name" value="FabD/lysophospholipase-like"/>
    <property type="match status" value="1"/>
</dbReference>
<keyword evidence="2 4" id="KW-0442">Lipid degradation</keyword>
<keyword evidence="7" id="KW-1185">Reference proteome</keyword>
<dbReference type="PROSITE" id="PS51635">
    <property type="entry name" value="PNPLA"/>
    <property type="match status" value="1"/>
</dbReference>
<evidence type="ECO:0000256" key="1">
    <source>
        <dbReference type="ARBA" id="ARBA00022801"/>
    </source>
</evidence>
<keyword evidence="1 4" id="KW-0378">Hydrolase</keyword>
<feature type="short sequence motif" description="DGA/G" evidence="4">
    <location>
        <begin position="209"/>
        <end position="211"/>
    </location>
</feature>
<evidence type="ECO:0000313" key="6">
    <source>
        <dbReference type="EMBL" id="MDI9858948.1"/>
    </source>
</evidence>
<dbReference type="InterPro" id="IPR002641">
    <property type="entry name" value="PNPLA_dom"/>
</dbReference>
<dbReference type="Gene3D" id="3.40.1090.10">
    <property type="entry name" value="Cytosolic phospholipase A2 catalytic domain"/>
    <property type="match status" value="1"/>
</dbReference>
<dbReference type="Pfam" id="PF01734">
    <property type="entry name" value="Patatin"/>
    <property type="match status" value="1"/>
</dbReference>
<comment type="caution">
    <text evidence="6">The sequence shown here is derived from an EMBL/GenBank/DDBJ whole genome shotgun (WGS) entry which is preliminary data.</text>
</comment>
<evidence type="ECO:0000256" key="2">
    <source>
        <dbReference type="ARBA" id="ARBA00022963"/>
    </source>
</evidence>
<organism evidence="6 7">
    <name type="scientific">Flectobacillus roseus</name>
    <dbReference type="NCBI Taxonomy" id="502259"/>
    <lineage>
        <taxon>Bacteria</taxon>
        <taxon>Pseudomonadati</taxon>
        <taxon>Bacteroidota</taxon>
        <taxon>Cytophagia</taxon>
        <taxon>Cytophagales</taxon>
        <taxon>Flectobacillaceae</taxon>
        <taxon>Flectobacillus</taxon>
    </lineage>
</organism>
<dbReference type="InterPro" id="IPR016035">
    <property type="entry name" value="Acyl_Trfase/lysoPLipase"/>
</dbReference>